<dbReference type="Proteomes" id="UP000597444">
    <property type="component" value="Unassembled WGS sequence"/>
</dbReference>
<dbReference type="GO" id="GO:0008047">
    <property type="term" value="F:enzyme activator activity"/>
    <property type="evidence" value="ECO:0007669"/>
    <property type="project" value="InterPro"/>
</dbReference>
<dbReference type="InterPro" id="IPR000671">
    <property type="entry name" value="Peptidase_A31"/>
</dbReference>
<evidence type="ECO:0000313" key="6">
    <source>
        <dbReference type="Proteomes" id="UP000597444"/>
    </source>
</evidence>
<gene>
    <name evidence="5" type="ORF">KSF_073880</name>
</gene>
<dbReference type="InterPro" id="IPR023430">
    <property type="entry name" value="Pept_HybD-like_dom_sf"/>
</dbReference>
<comment type="caution">
    <text evidence="5">The sequence shown here is derived from an EMBL/GenBank/DDBJ whole genome shotgun (WGS) entry which is preliminary data.</text>
</comment>
<dbReference type="PANTHER" id="PTHR30302">
    <property type="entry name" value="HYDROGENASE 1 MATURATION PROTEASE"/>
    <property type="match status" value="1"/>
</dbReference>
<evidence type="ECO:0000256" key="4">
    <source>
        <dbReference type="ARBA" id="ARBA00022801"/>
    </source>
</evidence>
<organism evidence="5 6">
    <name type="scientific">Reticulibacter mediterranei</name>
    <dbReference type="NCBI Taxonomy" id="2778369"/>
    <lineage>
        <taxon>Bacteria</taxon>
        <taxon>Bacillati</taxon>
        <taxon>Chloroflexota</taxon>
        <taxon>Ktedonobacteria</taxon>
        <taxon>Ktedonobacterales</taxon>
        <taxon>Reticulibacteraceae</taxon>
        <taxon>Reticulibacter</taxon>
    </lineage>
</organism>
<dbReference type="PRINTS" id="PR00446">
    <property type="entry name" value="HYDRGNUPTAKE"/>
</dbReference>
<dbReference type="RefSeq" id="WP_220207904.1">
    <property type="nucleotide sequence ID" value="NZ_BNJK01000001.1"/>
</dbReference>
<evidence type="ECO:0000256" key="1">
    <source>
        <dbReference type="ARBA" id="ARBA00006814"/>
    </source>
</evidence>
<dbReference type="Pfam" id="PF01750">
    <property type="entry name" value="HycI"/>
    <property type="match status" value="1"/>
</dbReference>
<dbReference type="GO" id="GO:0016485">
    <property type="term" value="P:protein processing"/>
    <property type="evidence" value="ECO:0007669"/>
    <property type="project" value="TreeGrafter"/>
</dbReference>
<dbReference type="NCBIfam" id="TIGR00072">
    <property type="entry name" value="hydrog_prot"/>
    <property type="match status" value="1"/>
</dbReference>
<evidence type="ECO:0000313" key="5">
    <source>
        <dbReference type="EMBL" id="GHO97340.1"/>
    </source>
</evidence>
<comment type="similarity">
    <text evidence="1">Belongs to the peptidase A31 family.</text>
</comment>
<dbReference type="EMBL" id="BNJK01000001">
    <property type="protein sequence ID" value="GHO97340.1"/>
    <property type="molecule type" value="Genomic_DNA"/>
</dbReference>
<dbReference type="PANTHER" id="PTHR30302:SF1">
    <property type="entry name" value="HYDROGENASE 2 MATURATION PROTEASE"/>
    <property type="match status" value="1"/>
</dbReference>
<accession>A0A8J3IRT5</accession>
<proteinExistence type="inferred from homology"/>
<keyword evidence="2" id="KW-0645">Protease</keyword>
<protein>
    <submittedName>
        <fullName evidence="5">Peptidase M52</fullName>
    </submittedName>
</protein>
<reference evidence="5" key="1">
    <citation type="submission" date="2020-10" db="EMBL/GenBank/DDBJ databases">
        <title>Taxonomic study of unclassified bacteria belonging to the class Ktedonobacteria.</title>
        <authorList>
            <person name="Yabe S."/>
            <person name="Wang C.M."/>
            <person name="Zheng Y."/>
            <person name="Sakai Y."/>
            <person name="Cavaletti L."/>
            <person name="Monciardini P."/>
            <person name="Donadio S."/>
        </authorList>
    </citation>
    <scope>NUCLEOTIDE SEQUENCE</scope>
    <source>
        <strain evidence="5">ID150040</strain>
    </source>
</reference>
<dbReference type="GO" id="GO:0004190">
    <property type="term" value="F:aspartic-type endopeptidase activity"/>
    <property type="evidence" value="ECO:0007669"/>
    <property type="project" value="UniProtKB-KW"/>
</dbReference>
<dbReference type="Gene3D" id="3.40.50.1450">
    <property type="entry name" value="HybD-like"/>
    <property type="match status" value="1"/>
</dbReference>
<dbReference type="CDD" id="cd06068">
    <property type="entry name" value="H2MP_like-1"/>
    <property type="match status" value="1"/>
</dbReference>
<evidence type="ECO:0000256" key="3">
    <source>
        <dbReference type="ARBA" id="ARBA00022750"/>
    </source>
</evidence>
<name>A0A8J3IRT5_9CHLR</name>
<dbReference type="SUPFAM" id="SSF53163">
    <property type="entry name" value="HybD-like"/>
    <property type="match status" value="1"/>
</dbReference>
<evidence type="ECO:0000256" key="2">
    <source>
        <dbReference type="ARBA" id="ARBA00022670"/>
    </source>
</evidence>
<keyword evidence="6" id="KW-1185">Reference proteome</keyword>
<keyword evidence="3" id="KW-0064">Aspartyl protease</keyword>
<sequence>MSRTLIACVGNIFLGDDGFGVEVAQRLLRREQKYPQGIDVIDFGIRGIELAYSLLEGYETLVLVDTVSRGEPPGTVFLIEPDLSATSSDDSFALDAHSLDPVKVFAFARTLGVPPIHTLLVGCEPASIDEMQMGLSEPVQTAVGEAIKMIDALVADLCMPTT</sequence>
<dbReference type="AlphaFoldDB" id="A0A8J3IRT5"/>
<keyword evidence="4" id="KW-0378">Hydrolase</keyword>